<keyword evidence="3 7" id="KW-1133">Transmembrane helix</keyword>
<proteinExistence type="predicted"/>
<reference evidence="9 10" key="1">
    <citation type="submission" date="2019-09" db="EMBL/GenBank/DDBJ databases">
        <title>Phylogeny of genus Pseudoclavibacter and closely related genus.</title>
        <authorList>
            <person name="Li Y."/>
        </authorList>
    </citation>
    <scope>NUCLEOTIDE SEQUENCE [LARGE SCALE GENOMIC DNA]</scope>
    <source>
        <strain evidence="9 10">THG-MD12</strain>
    </source>
</reference>
<evidence type="ECO:0000256" key="6">
    <source>
        <dbReference type="SAM" id="MobiDB-lite"/>
    </source>
</evidence>
<keyword evidence="2 7" id="KW-0812">Transmembrane</keyword>
<dbReference type="EMBL" id="WBJX01000004">
    <property type="protein sequence ID" value="KAB1637140.1"/>
    <property type="molecule type" value="Genomic_DNA"/>
</dbReference>
<dbReference type="AlphaFoldDB" id="A0A7J5AZV8"/>
<keyword evidence="10" id="KW-1185">Reference proteome</keyword>
<feature type="transmembrane region" description="Helical" evidence="7">
    <location>
        <begin position="91"/>
        <end position="114"/>
    </location>
</feature>
<feature type="transmembrane region" description="Helical" evidence="7">
    <location>
        <begin position="53"/>
        <end position="71"/>
    </location>
</feature>
<dbReference type="Proteomes" id="UP000490386">
    <property type="component" value="Unassembled WGS sequence"/>
</dbReference>
<dbReference type="PROSITE" id="PS51012">
    <property type="entry name" value="ABC_TM2"/>
    <property type="match status" value="1"/>
</dbReference>
<dbReference type="GO" id="GO:0140359">
    <property type="term" value="F:ABC-type transporter activity"/>
    <property type="evidence" value="ECO:0007669"/>
    <property type="project" value="InterPro"/>
</dbReference>
<evidence type="ECO:0000259" key="8">
    <source>
        <dbReference type="PROSITE" id="PS51012"/>
    </source>
</evidence>
<dbReference type="GO" id="GO:0043190">
    <property type="term" value="C:ATP-binding cassette (ABC) transporter complex"/>
    <property type="evidence" value="ECO:0007669"/>
    <property type="project" value="InterPro"/>
</dbReference>
<protein>
    <submittedName>
        <fullName evidence="9">ABC transporter permease</fullName>
    </submittedName>
</protein>
<evidence type="ECO:0000256" key="2">
    <source>
        <dbReference type="ARBA" id="ARBA00022692"/>
    </source>
</evidence>
<keyword evidence="4 7" id="KW-0472">Membrane</keyword>
<feature type="region of interest" description="Disordered" evidence="6">
    <location>
        <begin position="1"/>
        <end position="21"/>
    </location>
</feature>
<comment type="subcellular location">
    <subcellularLocation>
        <location evidence="1">Membrane</location>
        <topology evidence="1">Multi-pass membrane protein</topology>
    </subcellularLocation>
</comment>
<dbReference type="InterPro" id="IPR013525">
    <property type="entry name" value="ABC2_TM"/>
</dbReference>
<evidence type="ECO:0000256" key="7">
    <source>
        <dbReference type="SAM" id="Phobius"/>
    </source>
</evidence>
<feature type="transmembrane region" description="Helical" evidence="7">
    <location>
        <begin position="265"/>
        <end position="289"/>
    </location>
</feature>
<dbReference type="InterPro" id="IPR052902">
    <property type="entry name" value="ABC-2_transporter"/>
</dbReference>
<evidence type="ECO:0000313" key="10">
    <source>
        <dbReference type="Proteomes" id="UP000490386"/>
    </source>
</evidence>
<feature type="transmembrane region" description="Helical" evidence="7">
    <location>
        <begin position="203"/>
        <end position="224"/>
    </location>
</feature>
<comment type="caution">
    <text evidence="9">The sequence shown here is derived from an EMBL/GenBank/DDBJ whole genome shotgun (WGS) entry which is preliminary data.</text>
</comment>
<gene>
    <name evidence="9" type="ORF">F8O03_12675</name>
</gene>
<dbReference type="PANTHER" id="PTHR43027:SF2">
    <property type="entry name" value="TRANSPORT PERMEASE PROTEIN"/>
    <property type="match status" value="1"/>
</dbReference>
<feature type="transmembrane region" description="Helical" evidence="7">
    <location>
        <begin position="175"/>
        <end position="196"/>
    </location>
</feature>
<dbReference type="InterPro" id="IPR000412">
    <property type="entry name" value="ABC_2_transport"/>
</dbReference>
<name>A0A7J5AZV8_9MICO</name>
<accession>A0A7J5AZV8</accession>
<sequence>MTQTSAPSSAGSSTHDAPWSRLRSAARPKSTIGNGLRRISFELRGYFRQTDQVFFVFLFPLVMFALFASIFSGEAVVDDPRFADVTMSQYYLTGMLAMAILLSGMQFLGIDIATEKHEGGLARLGATPLSPVSFFIGKIGLVLLTCTAQLALVIALGVVAFDITLPDSSELWMRFAWLSLLGILCFAALGIAISAIPRSARSASAIVLPLVLVPQFLSGIYVQFSVLPEWMQQVSNLFPLAGLVRGMRSVFLPDAFAAAEVGGTWGLGSAAITLGVWTVIGLVASLLTFRWSRGRS</sequence>
<evidence type="ECO:0000256" key="4">
    <source>
        <dbReference type="ARBA" id="ARBA00023136"/>
    </source>
</evidence>
<dbReference type="PANTHER" id="PTHR43027">
    <property type="entry name" value="DOXORUBICIN RESISTANCE ABC TRANSPORTER PERMEASE PROTEIN DRRC-RELATED"/>
    <property type="match status" value="1"/>
</dbReference>
<dbReference type="Pfam" id="PF12698">
    <property type="entry name" value="ABC2_membrane_3"/>
    <property type="match status" value="1"/>
</dbReference>
<dbReference type="GO" id="GO:0046677">
    <property type="term" value="P:response to antibiotic"/>
    <property type="evidence" value="ECO:0007669"/>
    <property type="project" value="UniProtKB-KW"/>
</dbReference>
<evidence type="ECO:0000256" key="3">
    <source>
        <dbReference type="ARBA" id="ARBA00022989"/>
    </source>
</evidence>
<evidence type="ECO:0000256" key="1">
    <source>
        <dbReference type="ARBA" id="ARBA00004141"/>
    </source>
</evidence>
<evidence type="ECO:0000256" key="5">
    <source>
        <dbReference type="ARBA" id="ARBA00023251"/>
    </source>
</evidence>
<feature type="transmembrane region" description="Helical" evidence="7">
    <location>
        <begin position="135"/>
        <end position="163"/>
    </location>
</feature>
<dbReference type="RefSeq" id="WP_151424171.1">
    <property type="nucleotide sequence ID" value="NZ_WBJX01000004.1"/>
</dbReference>
<dbReference type="PIRSF" id="PIRSF006648">
    <property type="entry name" value="DrrB"/>
    <property type="match status" value="1"/>
</dbReference>
<organism evidence="9 10">
    <name type="scientific">Pseudoclavibacter terrae</name>
    <dbReference type="NCBI Taxonomy" id="1530195"/>
    <lineage>
        <taxon>Bacteria</taxon>
        <taxon>Bacillati</taxon>
        <taxon>Actinomycetota</taxon>
        <taxon>Actinomycetes</taxon>
        <taxon>Micrococcales</taxon>
        <taxon>Microbacteriaceae</taxon>
        <taxon>Pseudoclavibacter</taxon>
    </lineage>
</organism>
<dbReference type="InterPro" id="IPR047817">
    <property type="entry name" value="ABC2_TM_bact-type"/>
</dbReference>
<feature type="compositionally biased region" description="Polar residues" evidence="6">
    <location>
        <begin position="1"/>
        <end position="15"/>
    </location>
</feature>
<keyword evidence="5" id="KW-0046">Antibiotic resistance</keyword>
<evidence type="ECO:0000313" key="9">
    <source>
        <dbReference type="EMBL" id="KAB1637140.1"/>
    </source>
</evidence>
<feature type="domain" description="ABC transmembrane type-2" evidence="8">
    <location>
        <begin position="51"/>
        <end position="292"/>
    </location>
</feature>
<dbReference type="OrthoDB" id="9786643at2"/>